<keyword evidence="4" id="KW-0378">Hydrolase</keyword>
<dbReference type="EMBL" id="JAENIO010000008">
    <property type="protein sequence ID" value="MBK1833352.1"/>
    <property type="molecule type" value="Genomic_DNA"/>
</dbReference>
<evidence type="ECO:0000256" key="5">
    <source>
        <dbReference type="RuleBase" id="RU004168"/>
    </source>
</evidence>
<dbReference type="InterPro" id="IPR020456">
    <property type="entry name" value="Acylphosphatase"/>
</dbReference>
<dbReference type="InterPro" id="IPR001792">
    <property type="entry name" value="Acylphosphatase-like_dom"/>
</dbReference>
<gene>
    <name evidence="7" type="ORF">JIN78_04695</name>
</gene>
<dbReference type="GO" id="GO:0003998">
    <property type="term" value="F:acylphosphatase activity"/>
    <property type="evidence" value="ECO:0007669"/>
    <property type="project" value="UniProtKB-EC"/>
</dbReference>
<comment type="catalytic activity">
    <reaction evidence="3 4">
        <text>an acyl phosphate + H2O = a carboxylate + phosphate + H(+)</text>
        <dbReference type="Rhea" id="RHEA:14965"/>
        <dbReference type="ChEBI" id="CHEBI:15377"/>
        <dbReference type="ChEBI" id="CHEBI:15378"/>
        <dbReference type="ChEBI" id="CHEBI:29067"/>
        <dbReference type="ChEBI" id="CHEBI:43474"/>
        <dbReference type="ChEBI" id="CHEBI:59918"/>
        <dbReference type="EC" id="3.6.1.7"/>
    </reaction>
</comment>
<protein>
    <recommendedName>
        <fullName evidence="2 4">acylphosphatase</fullName>
        <ecNumber evidence="2 4">3.6.1.7</ecNumber>
    </recommendedName>
</protein>
<accession>A0A934RPB3</accession>
<comment type="similarity">
    <text evidence="1 5">Belongs to the acylphosphatase family.</text>
</comment>
<evidence type="ECO:0000313" key="8">
    <source>
        <dbReference type="Proteomes" id="UP000604083"/>
    </source>
</evidence>
<feature type="active site" evidence="4">
    <location>
        <position position="36"/>
    </location>
</feature>
<dbReference type="AlphaFoldDB" id="A0A934RPB3"/>
<evidence type="ECO:0000259" key="6">
    <source>
        <dbReference type="PROSITE" id="PS51160"/>
    </source>
</evidence>
<dbReference type="RefSeq" id="WP_200390787.1">
    <property type="nucleotide sequence ID" value="NZ_JAENIO010000008.1"/>
</dbReference>
<name>A0A934RPB3_9BACT</name>
<evidence type="ECO:0000256" key="1">
    <source>
        <dbReference type="ARBA" id="ARBA00005614"/>
    </source>
</evidence>
<evidence type="ECO:0000313" key="7">
    <source>
        <dbReference type="EMBL" id="MBK1833352.1"/>
    </source>
</evidence>
<dbReference type="PROSITE" id="PS51160">
    <property type="entry name" value="ACYLPHOSPHATASE_3"/>
    <property type="match status" value="1"/>
</dbReference>
<dbReference type="Pfam" id="PF00708">
    <property type="entry name" value="Acylphosphatase"/>
    <property type="match status" value="1"/>
</dbReference>
<keyword evidence="8" id="KW-1185">Reference proteome</keyword>
<proteinExistence type="inferred from homology"/>
<sequence length="91" mass="10131">MIARQTIFEGRVQGVGFRYSCKELAKGYDLTGSVENLPDGTVRLILQGEAHEIDEYLQDLSEESALAHHIKGSLTTPVEVDENRIGFLILK</sequence>
<evidence type="ECO:0000256" key="3">
    <source>
        <dbReference type="ARBA" id="ARBA00047645"/>
    </source>
</evidence>
<feature type="domain" description="Acylphosphatase-like" evidence="6">
    <location>
        <begin position="3"/>
        <end position="91"/>
    </location>
</feature>
<organism evidence="7 8">
    <name type="scientific">Roseibacillus ishigakijimensis</name>
    <dbReference type="NCBI Taxonomy" id="454146"/>
    <lineage>
        <taxon>Bacteria</taxon>
        <taxon>Pseudomonadati</taxon>
        <taxon>Verrucomicrobiota</taxon>
        <taxon>Verrucomicrobiia</taxon>
        <taxon>Verrucomicrobiales</taxon>
        <taxon>Verrucomicrobiaceae</taxon>
        <taxon>Roseibacillus</taxon>
    </lineage>
</organism>
<evidence type="ECO:0000256" key="2">
    <source>
        <dbReference type="ARBA" id="ARBA00012150"/>
    </source>
</evidence>
<reference evidence="7" key="1">
    <citation type="submission" date="2021-01" db="EMBL/GenBank/DDBJ databases">
        <title>Modified the classification status of verrucomicrobia.</title>
        <authorList>
            <person name="Feng X."/>
        </authorList>
    </citation>
    <scope>NUCLEOTIDE SEQUENCE</scope>
    <source>
        <strain evidence="7">KCTC 12986</strain>
    </source>
</reference>
<dbReference type="Proteomes" id="UP000604083">
    <property type="component" value="Unassembled WGS sequence"/>
</dbReference>
<dbReference type="PANTHER" id="PTHR47268:SF4">
    <property type="entry name" value="ACYLPHOSPHATASE"/>
    <property type="match status" value="1"/>
</dbReference>
<dbReference type="Gene3D" id="3.30.70.100">
    <property type="match status" value="1"/>
</dbReference>
<dbReference type="InterPro" id="IPR036046">
    <property type="entry name" value="Acylphosphatase-like_dom_sf"/>
</dbReference>
<dbReference type="EC" id="3.6.1.7" evidence="2 4"/>
<comment type="caution">
    <text evidence="7">The sequence shown here is derived from an EMBL/GenBank/DDBJ whole genome shotgun (WGS) entry which is preliminary data.</text>
</comment>
<evidence type="ECO:0000256" key="4">
    <source>
        <dbReference type="PROSITE-ProRule" id="PRU00520"/>
    </source>
</evidence>
<dbReference type="PANTHER" id="PTHR47268">
    <property type="entry name" value="ACYLPHOSPHATASE"/>
    <property type="match status" value="1"/>
</dbReference>
<feature type="active site" evidence="4">
    <location>
        <position position="18"/>
    </location>
</feature>
<dbReference type="SUPFAM" id="SSF54975">
    <property type="entry name" value="Acylphosphatase/BLUF domain-like"/>
    <property type="match status" value="1"/>
</dbReference>